<evidence type="ECO:0000313" key="5">
    <source>
        <dbReference type="Proteomes" id="UP000665026"/>
    </source>
</evidence>
<dbReference type="KEGG" id="cact:HZ995_03665"/>
<dbReference type="Pfam" id="PF00583">
    <property type="entry name" value="Acetyltransf_1"/>
    <property type="match status" value="1"/>
</dbReference>
<dbReference type="PANTHER" id="PTHR43877">
    <property type="entry name" value="AMINOALKYLPHOSPHONATE N-ACETYLTRANSFERASE-RELATED-RELATED"/>
    <property type="match status" value="1"/>
</dbReference>
<evidence type="ECO:0000259" key="3">
    <source>
        <dbReference type="PROSITE" id="PS51186"/>
    </source>
</evidence>
<evidence type="ECO:0000256" key="1">
    <source>
        <dbReference type="ARBA" id="ARBA00022679"/>
    </source>
</evidence>
<dbReference type="CDD" id="cd04301">
    <property type="entry name" value="NAT_SF"/>
    <property type="match status" value="1"/>
</dbReference>
<accession>A0A975EQU9</accession>
<dbReference type="RefSeq" id="WP_209357330.1">
    <property type="nucleotide sequence ID" value="NZ_CP060010.1"/>
</dbReference>
<dbReference type="SUPFAM" id="SSF55729">
    <property type="entry name" value="Acyl-CoA N-acyltransferases (Nat)"/>
    <property type="match status" value="1"/>
</dbReference>
<dbReference type="AlphaFoldDB" id="A0A975EQU9"/>
<organism evidence="4 5">
    <name type="scientific">Cognatishimia activa</name>
    <dbReference type="NCBI Taxonomy" id="1715691"/>
    <lineage>
        <taxon>Bacteria</taxon>
        <taxon>Pseudomonadati</taxon>
        <taxon>Pseudomonadota</taxon>
        <taxon>Alphaproteobacteria</taxon>
        <taxon>Rhodobacterales</taxon>
        <taxon>Paracoccaceae</taxon>
        <taxon>Cognatishimia</taxon>
    </lineage>
</organism>
<dbReference type="InterPro" id="IPR050832">
    <property type="entry name" value="Bact_Acetyltransf"/>
</dbReference>
<protein>
    <submittedName>
        <fullName evidence="4">GNAT family N-acetyltransferase</fullName>
    </submittedName>
</protein>
<dbReference type="Proteomes" id="UP000665026">
    <property type="component" value="Chromosome"/>
</dbReference>
<feature type="domain" description="N-acetyltransferase" evidence="3">
    <location>
        <begin position="1"/>
        <end position="145"/>
    </location>
</feature>
<evidence type="ECO:0000256" key="2">
    <source>
        <dbReference type="ARBA" id="ARBA00023315"/>
    </source>
</evidence>
<reference evidence="4" key="1">
    <citation type="submission" date="2020-07" db="EMBL/GenBank/DDBJ databases">
        <title>Genome sequences of bacteria associated with the marine, planktonic diatom Thalassiosira profunda strain ECT2AJA-044.</title>
        <authorList>
            <person name="Gargas C.B."/>
            <person name="Roberts W.R."/>
            <person name="Alverson A.J."/>
        </authorList>
    </citation>
    <scope>NUCLEOTIDE SEQUENCE</scope>
    <source>
        <strain evidence="4">ECT2AJA-044</strain>
    </source>
</reference>
<dbReference type="InterPro" id="IPR016181">
    <property type="entry name" value="Acyl_CoA_acyltransferase"/>
</dbReference>
<keyword evidence="1" id="KW-0808">Transferase</keyword>
<proteinExistence type="predicted"/>
<dbReference type="InterPro" id="IPR000182">
    <property type="entry name" value="GNAT_dom"/>
</dbReference>
<evidence type="ECO:0000313" key="4">
    <source>
        <dbReference type="EMBL" id="QTN36631.1"/>
    </source>
</evidence>
<keyword evidence="2" id="KW-0012">Acyltransferase</keyword>
<name>A0A975EQU9_9RHOB</name>
<sequence length="145" mass="15853">MTVRVLTEQDWPAAARLYAQLNTKASFVADAEAQANFAKVLRHDGTFVYGALLNGEVQAMATLHLMPNVTYGGRPYGLIENVVSDKAARGLGLARAVMKAAIEEAWLANAYKVMLLTGQQNEAVGFYEKMGFSSDEKIGMILRRP</sequence>
<dbReference type="PANTHER" id="PTHR43877:SF1">
    <property type="entry name" value="ACETYLTRANSFERASE"/>
    <property type="match status" value="1"/>
</dbReference>
<dbReference type="Gene3D" id="3.40.630.30">
    <property type="match status" value="1"/>
</dbReference>
<dbReference type="EMBL" id="CP060010">
    <property type="protein sequence ID" value="QTN36631.1"/>
    <property type="molecule type" value="Genomic_DNA"/>
</dbReference>
<dbReference type="GO" id="GO:0016747">
    <property type="term" value="F:acyltransferase activity, transferring groups other than amino-acyl groups"/>
    <property type="evidence" value="ECO:0007669"/>
    <property type="project" value="InterPro"/>
</dbReference>
<dbReference type="PROSITE" id="PS51186">
    <property type="entry name" value="GNAT"/>
    <property type="match status" value="1"/>
</dbReference>
<gene>
    <name evidence="4" type="ORF">HZ995_03665</name>
</gene>